<accession>X1BPH1</accession>
<protein>
    <submittedName>
        <fullName evidence="1">Uncharacterized protein</fullName>
    </submittedName>
</protein>
<organism evidence="1">
    <name type="scientific">marine sediment metagenome</name>
    <dbReference type="NCBI Taxonomy" id="412755"/>
    <lineage>
        <taxon>unclassified sequences</taxon>
        <taxon>metagenomes</taxon>
        <taxon>ecological metagenomes</taxon>
    </lineage>
</organism>
<comment type="caution">
    <text evidence="1">The sequence shown here is derived from an EMBL/GenBank/DDBJ whole genome shotgun (WGS) entry which is preliminary data.</text>
</comment>
<dbReference type="EMBL" id="BART01019840">
    <property type="protein sequence ID" value="GAG96905.1"/>
    <property type="molecule type" value="Genomic_DNA"/>
</dbReference>
<name>X1BPH1_9ZZZZ</name>
<sequence>DTLNIFSEGRWISCRIQFPEDCNAADINPDSVLLEGRVKADSISFSEQQQLATAKFNRSALAGTLEPGNVELRVTGYLVNGTYFEGMDTIRVIDKRHKND</sequence>
<reference evidence="1" key="1">
    <citation type="journal article" date="2014" name="Front. Microbiol.">
        <title>High frequency of phylogenetically diverse reductive dehalogenase-homologous genes in deep subseafloor sedimentary metagenomes.</title>
        <authorList>
            <person name="Kawai M."/>
            <person name="Futagami T."/>
            <person name="Toyoda A."/>
            <person name="Takaki Y."/>
            <person name="Nishi S."/>
            <person name="Hori S."/>
            <person name="Arai W."/>
            <person name="Tsubouchi T."/>
            <person name="Morono Y."/>
            <person name="Uchiyama I."/>
            <person name="Ito T."/>
            <person name="Fujiyama A."/>
            <person name="Inagaki F."/>
            <person name="Takami H."/>
        </authorList>
    </citation>
    <scope>NUCLEOTIDE SEQUENCE</scope>
    <source>
        <strain evidence="1">Expedition CK06-06</strain>
    </source>
</reference>
<dbReference type="AlphaFoldDB" id="X1BPH1"/>
<evidence type="ECO:0000313" key="1">
    <source>
        <dbReference type="EMBL" id="GAG96905.1"/>
    </source>
</evidence>
<gene>
    <name evidence="1" type="ORF">S01H4_37017</name>
</gene>
<proteinExistence type="predicted"/>
<feature type="non-terminal residue" evidence="1">
    <location>
        <position position="1"/>
    </location>
</feature>